<reference evidence="1 2" key="1">
    <citation type="journal article" date="2015" name="Sci. Rep.">
        <title>Chromosome-level genome map provides insights into diverse defense mechanisms in the medicinal fungus Ganoderma sinense.</title>
        <authorList>
            <person name="Zhu Y."/>
            <person name="Xu J."/>
            <person name="Sun C."/>
            <person name="Zhou S."/>
            <person name="Xu H."/>
            <person name="Nelson D.R."/>
            <person name="Qian J."/>
            <person name="Song J."/>
            <person name="Luo H."/>
            <person name="Xiang L."/>
            <person name="Li Y."/>
            <person name="Xu Z."/>
            <person name="Ji A."/>
            <person name="Wang L."/>
            <person name="Lu S."/>
            <person name="Hayward A."/>
            <person name="Sun W."/>
            <person name="Li X."/>
            <person name="Schwartz D.C."/>
            <person name="Wang Y."/>
            <person name="Chen S."/>
        </authorList>
    </citation>
    <scope>NUCLEOTIDE SEQUENCE [LARGE SCALE GENOMIC DNA]</scope>
    <source>
        <strain evidence="1 2">ZZ0214-1</strain>
    </source>
</reference>
<dbReference type="AlphaFoldDB" id="A0A2G8SMN7"/>
<accession>A0A2G8SMN7</accession>
<keyword evidence="2" id="KW-1185">Reference proteome</keyword>
<dbReference type="Proteomes" id="UP000230002">
    <property type="component" value="Unassembled WGS sequence"/>
</dbReference>
<protein>
    <submittedName>
        <fullName evidence="1">Uncharacterized protein</fullName>
    </submittedName>
</protein>
<name>A0A2G8SMN7_9APHY</name>
<organism evidence="1 2">
    <name type="scientific">Ganoderma sinense ZZ0214-1</name>
    <dbReference type="NCBI Taxonomy" id="1077348"/>
    <lineage>
        <taxon>Eukaryota</taxon>
        <taxon>Fungi</taxon>
        <taxon>Dikarya</taxon>
        <taxon>Basidiomycota</taxon>
        <taxon>Agaricomycotina</taxon>
        <taxon>Agaricomycetes</taxon>
        <taxon>Polyporales</taxon>
        <taxon>Polyporaceae</taxon>
        <taxon>Ganoderma</taxon>
    </lineage>
</organism>
<sequence>MLESDTENGTRCQFVTTLGFLASNSATTPTTFTCHSSNASLSTCFSPSSESPVFAKIPFLLYTPMSHEPNQLCLMPCPRTVAPNSTPFGARAGATAVKTSVAFWGNEPGRQWKR</sequence>
<proteinExistence type="predicted"/>
<comment type="caution">
    <text evidence="1">The sequence shown here is derived from an EMBL/GenBank/DDBJ whole genome shotgun (WGS) entry which is preliminary data.</text>
</comment>
<gene>
    <name evidence="1" type="ORF">GSI_02796</name>
</gene>
<evidence type="ECO:0000313" key="1">
    <source>
        <dbReference type="EMBL" id="PIL35009.1"/>
    </source>
</evidence>
<dbReference type="EMBL" id="AYKW01000004">
    <property type="protein sequence ID" value="PIL35009.1"/>
    <property type="molecule type" value="Genomic_DNA"/>
</dbReference>
<evidence type="ECO:0000313" key="2">
    <source>
        <dbReference type="Proteomes" id="UP000230002"/>
    </source>
</evidence>